<organism evidence="1 2">
    <name type="scientific">Bambusicola thoracicus</name>
    <name type="common">Chinese bamboo-partridge</name>
    <name type="synonym">Perdix thoracica</name>
    <dbReference type="NCBI Taxonomy" id="9083"/>
    <lineage>
        <taxon>Eukaryota</taxon>
        <taxon>Metazoa</taxon>
        <taxon>Chordata</taxon>
        <taxon>Craniata</taxon>
        <taxon>Vertebrata</taxon>
        <taxon>Euteleostomi</taxon>
        <taxon>Archelosauria</taxon>
        <taxon>Archosauria</taxon>
        <taxon>Dinosauria</taxon>
        <taxon>Saurischia</taxon>
        <taxon>Theropoda</taxon>
        <taxon>Coelurosauria</taxon>
        <taxon>Aves</taxon>
        <taxon>Neognathae</taxon>
        <taxon>Galloanserae</taxon>
        <taxon>Galliformes</taxon>
        <taxon>Phasianidae</taxon>
        <taxon>Perdicinae</taxon>
        <taxon>Bambusicola</taxon>
    </lineage>
</organism>
<sequence length="83" mass="9206">MVVLCQPERAVPWGHRGPPSPCPPLLLPCKSYCRLRGVSGRQMNGKRSSPLLAALDWSLITLRWRFSRRMGLASGFPAPLIPP</sequence>
<evidence type="ECO:0000313" key="1">
    <source>
        <dbReference type="EMBL" id="POI28513.1"/>
    </source>
</evidence>
<accession>A0A2P4SWP6</accession>
<reference evidence="1 2" key="1">
    <citation type="submission" date="2018-01" db="EMBL/GenBank/DDBJ databases">
        <title>Comparison of the Chinese Bamboo Partridge and Red Junglefowl genome sequences highlights the importance of demography in genome evolution.</title>
        <authorList>
            <person name="Tiley G.P."/>
            <person name="Kimball R.T."/>
            <person name="Braun E.L."/>
            <person name="Burleigh J.G."/>
        </authorList>
    </citation>
    <scope>NUCLEOTIDE SEQUENCE [LARGE SCALE GENOMIC DNA]</scope>
    <source>
        <strain evidence="1">RTK389</strain>
        <tissue evidence="1">Blood</tissue>
    </source>
</reference>
<gene>
    <name evidence="1" type="ORF">CIB84_007738</name>
</gene>
<proteinExistence type="predicted"/>
<name>A0A2P4SWP6_BAMTH</name>
<comment type="caution">
    <text evidence="1">The sequence shown here is derived from an EMBL/GenBank/DDBJ whole genome shotgun (WGS) entry which is preliminary data.</text>
</comment>
<evidence type="ECO:0000313" key="2">
    <source>
        <dbReference type="Proteomes" id="UP000237246"/>
    </source>
</evidence>
<dbReference type="Proteomes" id="UP000237246">
    <property type="component" value="Unassembled WGS sequence"/>
</dbReference>
<keyword evidence="2" id="KW-1185">Reference proteome</keyword>
<protein>
    <submittedName>
        <fullName evidence="1">Uncharacterized protein</fullName>
    </submittedName>
</protein>
<dbReference type="AlphaFoldDB" id="A0A2P4SWP6"/>
<dbReference type="EMBL" id="PPHD01019065">
    <property type="protein sequence ID" value="POI28513.1"/>
    <property type="molecule type" value="Genomic_DNA"/>
</dbReference>